<reference evidence="1" key="1">
    <citation type="submission" date="2020-05" db="EMBL/GenBank/DDBJ databases">
        <authorList>
            <person name="Chiriac C."/>
            <person name="Salcher M."/>
            <person name="Ghai R."/>
            <person name="Kavagutti S V."/>
        </authorList>
    </citation>
    <scope>NUCLEOTIDE SEQUENCE</scope>
</reference>
<dbReference type="EMBL" id="LR797474">
    <property type="protein sequence ID" value="CAB4219100.1"/>
    <property type="molecule type" value="Genomic_DNA"/>
</dbReference>
<evidence type="ECO:0000313" key="1">
    <source>
        <dbReference type="EMBL" id="CAB4219100.1"/>
    </source>
</evidence>
<proteinExistence type="predicted"/>
<organism evidence="1">
    <name type="scientific">uncultured Caudovirales phage</name>
    <dbReference type="NCBI Taxonomy" id="2100421"/>
    <lineage>
        <taxon>Viruses</taxon>
        <taxon>Duplodnaviria</taxon>
        <taxon>Heunggongvirae</taxon>
        <taxon>Uroviricota</taxon>
        <taxon>Caudoviricetes</taxon>
        <taxon>Peduoviridae</taxon>
        <taxon>Maltschvirus</taxon>
        <taxon>Maltschvirus maltsch</taxon>
    </lineage>
</organism>
<accession>A0A6J5SV27</accession>
<gene>
    <name evidence="1" type="ORF">UFOVP1604_183</name>
</gene>
<protein>
    <submittedName>
        <fullName evidence="1">Uncharacterized protein</fullName>
    </submittedName>
</protein>
<sequence>MSTRSRIAIENSDKTVSSIYCHSDGYPEGVGQKLMSFYQDRKKVEELIALGDLSILGARTAPTPGVPHSFDGAREDGVTVAYHRDRGEDLPSPRLDADLAEFNKSDVEQYGYVLTLEGDWYMVNGNKNIRNLTPLSELL</sequence>
<name>A0A6J5SV27_9CAUD</name>